<feature type="region of interest" description="Disordered" evidence="1">
    <location>
        <begin position="1"/>
        <end position="27"/>
    </location>
</feature>
<accession>M3Z3W2</accession>
<feature type="region of interest" description="Disordered" evidence="1">
    <location>
        <begin position="193"/>
        <end position="212"/>
    </location>
</feature>
<dbReference type="InParanoid" id="M3Z3W2"/>
<evidence type="ECO:0000256" key="1">
    <source>
        <dbReference type="SAM" id="MobiDB-lite"/>
    </source>
</evidence>
<organism evidence="2">
    <name type="scientific">Mustela putorius furo</name>
    <name type="common">European domestic ferret</name>
    <name type="synonym">Mustela furo</name>
    <dbReference type="NCBI Taxonomy" id="9669"/>
    <lineage>
        <taxon>Eukaryota</taxon>
        <taxon>Metazoa</taxon>
        <taxon>Chordata</taxon>
        <taxon>Craniata</taxon>
        <taxon>Vertebrata</taxon>
        <taxon>Euteleostomi</taxon>
        <taxon>Mammalia</taxon>
        <taxon>Eutheria</taxon>
        <taxon>Laurasiatheria</taxon>
        <taxon>Carnivora</taxon>
        <taxon>Caniformia</taxon>
        <taxon>Musteloidea</taxon>
        <taxon>Mustelidae</taxon>
        <taxon>Mustelinae</taxon>
        <taxon>Mustela</taxon>
    </lineage>
</organism>
<dbReference type="Ensembl" id="ENSMPUT00000018544.1">
    <property type="protein sequence ID" value="ENSMPUP00000018274.1"/>
    <property type="gene ID" value="ENSMPUG00000018392.1"/>
</dbReference>
<name>M3Z3W2_MUSPF</name>
<protein>
    <submittedName>
        <fullName evidence="2">Uncharacterized protein</fullName>
    </submittedName>
</protein>
<reference evidence="2" key="1">
    <citation type="submission" date="2024-06" db="UniProtKB">
        <authorList>
            <consortium name="Ensembl"/>
        </authorList>
    </citation>
    <scope>IDENTIFICATION</scope>
</reference>
<dbReference type="HOGENOM" id="CLU_834085_0_0_1"/>
<dbReference type="EMBL" id="AEYP01005200">
    <property type="status" value="NOT_ANNOTATED_CDS"/>
    <property type="molecule type" value="Genomic_DNA"/>
</dbReference>
<feature type="region of interest" description="Disordered" evidence="1">
    <location>
        <begin position="260"/>
        <end position="302"/>
    </location>
</feature>
<proteinExistence type="predicted"/>
<feature type="compositionally biased region" description="Polar residues" evidence="1">
    <location>
        <begin position="197"/>
        <end position="206"/>
    </location>
</feature>
<evidence type="ECO:0000313" key="2">
    <source>
        <dbReference type="Ensembl" id="ENSMPUP00000018274.1"/>
    </source>
</evidence>
<dbReference type="AlphaFoldDB" id="M3Z3W2"/>
<sequence>MEQHLLQQECGRHGLGAPPHPPRPPRGFLRKGVGRACGRAAQGQQVPPPGVPPATHLLRVKEPMAVQAQPSLLPAEAAQLPLEMLERARLWQSRDPLKPPAQPPWHTLTLEPVQPSRAKGSWLTGTATRSTRTARLWAPPAAAPGECGRQKMQKLLSKASMVLLCRVRCAASSGWPRWCWWYRTRPCGPSRWGRAAGQSQGRNPSPTVLPAQAAPAPHLPLQAVHHVGQEPCHQALLGMAEQQVHIVAVQLTPAGAPSTRLTRATQGCGSHALPGPRSKACSMPSPRAFRPPHLRKPPTSVTVAPGRMSTAAASTSCCKASASGRCTGMLSSR</sequence>